<dbReference type="PROSITE" id="PS01129">
    <property type="entry name" value="PSI_RLU"/>
    <property type="match status" value="1"/>
</dbReference>
<dbReference type="EC" id="5.4.99.-" evidence="9"/>
<dbReference type="Pfam" id="PF01479">
    <property type="entry name" value="S4"/>
    <property type="match status" value="1"/>
</dbReference>
<evidence type="ECO:0000256" key="5">
    <source>
        <dbReference type="ARBA" id="ARBA00022884"/>
    </source>
</evidence>
<dbReference type="InterPro" id="IPR006224">
    <property type="entry name" value="PsdUridine_synth_RluA-like_CS"/>
</dbReference>
<evidence type="ECO:0000256" key="1">
    <source>
        <dbReference type="ARBA" id="ARBA00000381"/>
    </source>
</evidence>
<dbReference type="GO" id="GO:0160141">
    <property type="term" value="F:23S rRNA pseudouridine(955/2504/2580) synthase activity"/>
    <property type="evidence" value="ECO:0007669"/>
    <property type="project" value="UniProtKB-EC"/>
</dbReference>
<evidence type="ECO:0000256" key="6">
    <source>
        <dbReference type="ARBA" id="ARBA00023235"/>
    </source>
</evidence>
<protein>
    <recommendedName>
        <fullName evidence="9">Pseudouridine synthase</fullName>
        <ecNumber evidence="9">5.4.99.-</ecNumber>
    </recommendedName>
</protein>
<dbReference type="Pfam" id="PF00849">
    <property type="entry name" value="PseudoU_synth_2"/>
    <property type="match status" value="1"/>
</dbReference>
<comment type="function">
    <text evidence="2">Responsible for synthesis of pseudouridine from uracil at positions 955, 2504 and 2580 in 23S ribosomal RNA.</text>
</comment>
<evidence type="ECO:0000256" key="9">
    <source>
        <dbReference type="RuleBase" id="RU362028"/>
    </source>
</evidence>
<evidence type="ECO:0000259" key="10">
    <source>
        <dbReference type="SMART" id="SM00363"/>
    </source>
</evidence>
<name>A0AAU6PGT4_9GAMM</name>
<dbReference type="PANTHER" id="PTHR21600">
    <property type="entry name" value="MITOCHONDRIAL RNA PSEUDOURIDINE SYNTHASE"/>
    <property type="match status" value="1"/>
</dbReference>
<dbReference type="AlphaFoldDB" id="A0AAU6PGT4"/>
<dbReference type="PROSITE" id="PS50889">
    <property type="entry name" value="S4"/>
    <property type="match status" value="1"/>
</dbReference>
<dbReference type="GO" id="GO:0003723">
    <property type="term" value="F:RNA binding"/>
    <property type="evidence" value="ECO:0007669"/>
    <property type="project" value="UniProtKB-KW"/>
</dbReference>
<dbReference type="SUPFAM" id="SSF55120">
    <property type="entry name" value="Pseudouridine synthase"/>
    <property type="match status" value="1"/>
</dbReference>
<keyword evidence="5 8" id="KW-0694">RNA-binding</keyword>
<dbReference type="GO" id="GO:0000455">
    <property type="term" value="P:enzyme-directed rRNA pseudouridine synthesis"/>
    <property type="evidence" value="ECO:0007669"/>
    <property type="project" value="UniProtKB-ARBA"/>
</dbReference>
<dbReference type="NCBIfam" id="TIGR00005">
    <property type="entry name" value="rluA_subfam"/>
    <property type="match status" value="1"/>
</dbReference>
<comment type="catalytic activity">
    <reaction evidence="1">
        <text>uridine(955/2504/2580) in 23S rRNA = pseudouridine(955/2504/2580) in 23S rRNA</text>
        <dbReference type="Rhea" id="RHEA:42528"/>
        <dbReference type="Rhea" id="RHEA-COMP:10099"/>
        <dbReference type="Rhea" id="RHEA-COMP:10100"/>
        <dbReference type="ChEBI" id="CHEBI:65314"/>
        <dbReference type="ChEBI" id="CHEBI:65315"/>
        <dbReference type="EC" id="5.4.99.24"/>
    </reaction>
</comment>
<dbReference type="PANTHER" id="PTHR21600:SF92">
    <property type="entry name" value="RIBOSOMAL LARGE SUBUNIT PSEUDOURIDINE SYNTHASE C"/>
    <property type="match status" value="1"/>
</dbReference>
<dbReference type="Gene3D" id="3.10.290.10">
    <property type="entry name" value="RNA-binding S4 domain"/>
    <property type="match status" value="1"/>
</dbReference>
<dbReference type="CDD" id="cd02869">
    <property type="entry name" value="PseudoU_synth_RluA_like"/>
    <property type="match status" value="1"/>
</dbReference>
<dbReference type="EMBL" id="CP138327">
    <property type="protein sequence ID" value="WXU00216.1"/>
    <property type="molecule type" value="Genomic_DNA"/>
</dbReference>
<evidence type="ECO:0000313" key="11">
    <source>
        <dbReference type="EMBL" id="WXU00216.1"/>
    </source>
</evidence>
<accession>A0AAU6PGT4</accession>
<feature type="domain" description="RNA-binding S4" evidence="10">
    <location>
        <begin position="15"/>
        <end position="77"/>
    </location>
</feature>
<sequence length="317" mass="35677">MQVKFKKIDEFAVGQRLDNYLLKHLKGVPKSHIYRVIRKGEVRVNKGRKKADYKLILGDVVRVPPIRVSETTTAKASESLKKLLTDSILYEDKGLLILNKPSGLAVHGGSGIDIGVIEALRDMTNIPVELVHRIDRATSGVLLIAKKRSVLKNLHQQLVEHQMEKRYTALVKGTWSKKRHTIDAPLYQNSRCTVVDAKGKEAVSHFQPLKNFDSIDASLVEVLIETGRMHQIRVHAQYAGHPLAGDDKYGDREFDRKVHSQGLKRLFLHAHQLTFTNPTTEEIQTVKAPLSVELQDFLQLLAFTPTPGVGVNAKRKQ</sequence>
<feature type="active site" evidence="7">
    <location>
        <position position="135"/>
    </location>
</feature>
<evidence type="ECO:0000256" key="2">
    <source>
        <dbReference type="ARBA" id="ARBA00002876"/>
    </source>
</evidence>
<dbReference type="InterPro" id="IPR002942">
    <property type="entry name" value="S4_RNA-bd"/>
</dbReference>
<dbReference type="InterPro" id="IPR020103">
    <property type="entry name" value="PsdUridine_synth_cat_dom_sf"/>
</dbReference>
<proteinExistence type="inferred from homology"/>
<gene>
    <name evidence="11" type="primary">rluC</name>
    <name evidence="11" type="ORF">Ctma_0927</name>
</gene>
<keyword evidence="6 9" id="KW-0413">Isomerase</keyword>
<evidence type="ECO:0000256" key="8">
    <source>
        <dbReference type="PROSITE-ProRule" id="PRU00182"/>
    </source>
</evidence>
<reference evidence="11" key="1">
    <citation type="submission" date="2023-10" db="EMBL/GenBank/DDBJ databases">
        <title>The first scallop-associated chemosynthetic bacterial symbiont.</title>
        <authorList>
            <person name="Lin Y.-T."/>
            <person name="Sun J."/>
            <person name="Ip J.C.-H."/>
            <person name="He X."/>
            <person name="Gao Z.-M."/>
            <person name="Perez M."/>
            <person name="Xu T."/>
            <person name="Qian P.-Y."/>
            <person name="Qiu J.-W."/>
        </authorList>
    </citation>
    <scope>NUCLEOTIDE SEQUENCE</scope>
    <source>
        <strain evidence="11">Gill1</strain>
    </source>
</reference>
<keyword evidence="4" id="KW-0698">rRNA processing</keyword>
<dbReference type="SMART" id="SM00363">
    <property type="entry name" value="S4"/>
    <property type="match status" value="1"/>
</dbReference>
<dbReference type="InterPro" id="IPR006225">
    <property type="entry name" value="PsdUridine_synth_RluC/D"/>
</dbReference>
<dbReference type="InterPro" id="IPR006145">
    <property type="entry name" value="PsdUridine_synth_RsuA/RluA"/>
</dbReference>
<evidence type="ECO:0000256" key="3">
    <source>
        <dbReference type="ARBA" id="ARBA00010876"/>
    </source>
</evidence>
<organism evidence="11">
    <name type="scientific">Catillopecten margaritatus gill symbiont</name>
    <dbReference type="NCBI Taxonomy" id="3083288"/>
    <lineage>
        <taxon>Bacteria</taxon>
        <taxon>Pseudomonadati</taxon>
        <taxon>Pseudomonadota</taxon>
        <taxon>Gammaproteobacteria</taxon>
        <taxon>sulfur-oxidizing symbionts</taxon>
    </lineage>
</organism>
<evidence type="ECO:0000256" key="4">
    <source>
        <dbReference type="ARBA" id="ARBA00022552"/>
    </source>
</evidence>
<dbReference type="InterPro" id="IPR050188">
    <property type="entry name" value="RluA_PseudoU_synthase"/>
</dbReference>
<comment type="similarity">
    <text evidence="3 9">Belongs to the pseudouridine synthase RluA family.</text>
</comment>
<dbReference type="CDD" id="cd00165">
    <property type="entry name" value="S4"/>
    <property type="match status" value="1"/>
</dbReference>
<dbReference type="SUPFAM" id="SSF55174">
    <property type="entry name" value="Alpha-L RNA-binding motif"/>
    <property type="match status" value="1"/>
</dbReference>
<evidence type="ECO:0000256" key="7">
    <source>
        <dbReference type="PIRSR" id="PIRSR606225-1"/>
    </source>
</evidence>
<comment type="catalytic activity">
    <reaction evidence="9">
        <text>a uridine in RNA = a pseudouridine in RNA</text>
        <dbReference type="Rhea" id="RHEA:48348"/>
        <dbReference type="Rhea" id="RHEA-COMP:12068"/>
        <dbReference type="Rhea" id="RHEA-COMP:12069"/>
        <dbReference type="ChEBI" id="CHEBI:65314"/>
        <dbReference type="ChEBI" id="CHEBI:65315"/>
    </reaction>
</comment>
<dbReference type="Gene3D" id="3.30.2350.10">
    <property type="entry name" value="Pseudouridine synthase"/>
    <property type="match status" value="1"/>
</dbReference>
<dbReference type="InterPro" id="IPR036986">
    <property type="entry name" value="S4_RNA-bd_sf"/>
</dbReference>